<dbReference type="PROSITE" id="PS51257">
    <property type="entry name" value="PROKAR_LIPOPROTEIN"/>
    <property type="match status" value="1"/>
</dbReference>
<gene>
    <name evidence="2" type="ORF">CAL20_13730</name>
</gene>
<dbReference type="RefSeq" id="WP_141217686.1">
    <property type="nucleotide sequence ID" value="NZ_NEVO01000008.1"/>
</dbReference>
<dbReference type="Proteomes" id="UP000216885">
    <property type="component" value="Unassembled WGS sequence"/>
</dbReference>
<protein>
    <recommendedName>
        <fullName evidence="4">Lipoprotein</fullName>
    </recommendedName>
</protein>
<dbReference type="EMBL" id="NEVQ01000013">
    <property type="protein sequence ID" value="OZI56484.1"/>
    <property type="molecule type" value="Genomic_DNA"/>
</dbReference>
<dbReference type="AlphaFoldDB" id="A0A261U3E4"/>
<evidence type="ECO:0000313" key="2">
    <source>
        <dbReference type="EMBL" id="OZI56484.1"/>
    </source>
</evidence>
<accession>A0A261U3E4</accession>
<evidence type="ECO:0000313" key="3">
    <source>
        <dbReference type="Proteomes" id="UP000216885"/>
    </source>
</evidence>
<organism evidence="2 3">
    <name type="scientific">Bordetella genomosp. 4</name>
    <dbReference type="NCBI Taxonomy" id="463044"/>
    <lineage>
        <taxon>Bacteria</taxon>
        <taxon>Pseudomonadati</taxon>
        <taxon>Pseudomonadota</taxon>
        <taxon>Betaproteobacteria</taxon>
        <taxon>Burkholderiales</taxon>
        <taxon>Alcaligenaceae</taxon>
        <taxon>Bordetella</taxon>
    </lineage>
</organism>
<evidence type="ECO:0000256" key="1">
    <source>
        <dbReference type="SAM" id="SignalP"/>
    </source>
</evidence>
<feature type="chain" id="PRO_5013238190" description="Lipoprotein" evidence="1">
    <location>
        <begin position="28"/>
        <end position="84"/>
    </location>
</feature>
<name>A0A261U3E4_9BORD</name>
<sequence length="84" mass="9345">MHIHRLASSRVPLAIMSALLVSCANTAFEPPEVQGSSPPEYTYTAKDGDTVHVAPKPRLTIQSGEGERLNLPWFVRDTQNWINE</sequence>
<keyword evidence="3" id="KW-1185">Reference proteome</keyword>
<dbReference type="OrthoDB" id="8637348at2"/>
<evidence type="ECO:0008006" key="4">
    <source>
        <dbReference type="Google" id="ProtNLM"/>
    </source>
</evidence>
<reference evidence="2 3" key="1">
    <citation type="submission" date="2017-05" db="EMBL/GenBank/DDBJ databases">
        <title>Complete and WGS of Bordetella genogroups.</title>
        <authorList>
            <person name="Spilker T."/>
            <person name="LiPuma J."/>
        </authorList>
    </citation>
    <scope>NUCLEOTIDE SEQUENCE [LARGE SCALE GENOMIC DNA]</scope>
    <source>
        <strain evidence="2 3">AU9919</strain>
    </source>
</reference>
<proteinExistence type="predicted"/>
<keyword evidence="1" id="KW-0732">Signal</keyword>
<feature type="signal peptide" evidence="1">
    <location>
        <begin position="1"/>
        <end position="27"/>
    </location>
</feature>
<comment type="caution">
    <text evidence="2">The sequence shown here is derived from an EMBL/GenBank/DDBJ whole genome shotgun (WGS) entry which is preliminary data.</text>
</comment>